<protein>
    <submittedName>
        <fullName evidence="3">Uncharacterized protein</fullName>
    </submittedName>
</protein>
<accession>A0A8T1CAF8</accession>
<evidence type="ECO:0000256" key="1">
    <source>
        <dbReference type="SAM" id="MobiDB-lite"/>
    </source>
</evidence>
<comment type="caution">
    <text evidence="3">The sequence shown here is derived from an EMBL/GenBank/DDBJ whole genome shotgun (WGS) entry which is preliminary data.</text>
</comment>
<feature type="transmembrane region" description="Helical" evidence="2">
    <location>
        <begin position="188"/>
        <end position="212"/>
    </location>
</feature>
<dbReference type="AlphaFoldDB" id="A0A8T1CAF8"/>
<keyword evidence="2" id="KW-0812">Transmembrane</keyword>
<feature type="transmembrane region" description="Helical" evidence="2">
    <location>
        <begin position="88"/>
        <end position="108"/>
    </location>
</feature>
<evidence type="ECO:0000313" key="4">
    <source>
        <dbReference type="Proteomes" id="UP000774804"/>
    </source>
</evidence>
<feature type="region of interest" description="Disordered" evidence="1">
    <location>
        <begin position="261"/>
        <end position="286"/>
    </location>
</feature>
<sequence length="286" mass="31419">MKVSENFANLKVELVYGDLNQEDIVFPTSKPFPIDIRKLSFRGLQQVIRWHCYPPIISTLETGSECHLLPHIPSLLVTIMALLSLNGFFRFASAVVGFMLFIVACAGFNTLKLSVSSVDIQAQFGCLCFLGVCFGLLLTFGESKWELFFFFFGFMRYRLGRACIFAVSGIMTAILGKTRNQQCDCNDNVIIIIEGVALVAMAILQTLAIFIFGNNSAPRCNTETVRLPAAIQLAVTGPPQVKEAAPFHAIVQPISKESLQAPAPVAHQTSPTARGDSNLPSWMHTP</sequence>
<evidence type="ECO:0000313" key="3">
    <source>
        <dbReference type="EMBL" id="KAG2917940.1"/>
    </source>
</evidence>
<name>A0A8T1CAF8_9STRA</name>
<keyword evidence="2" id="KW-1133">Transmembrane helix</keyword>
<evidence type="ECO:0000256" key="2">
    <source>
        <dbReference type="SAM" id="Phobius"/>
    </source>
</evidence>
<gene>
    <name evidence="3" type="ORF">PC115_g10616</name>
</gene>
<organism evidence="3 4">
    <name type="scientific">Phytophthora cactorum</name>
    <dbReference type="NCBI Taxonomy" id="29920"/>
    <lineage>
        <taxon>Eukaryota</taxon>
        <taxon>Sar</taxon>
        <taxon>Stramenopiles</taxon>
        <taxon>Oomycota</taxon>
        <taxon>Peronosporomycetes</taxon>
        <taxon>Peronosporales</taxon>
        <taxon>Peronosporaceae</taxon>
        <taxon>Phytophthora</taxon>
    </lineage>
</organism>
<dbReference type="EMBL" id="RCMI01000316">
    <property type="protein sequence ID" value="KAG2917940.1"/>
    <property type="molecule type" value="Genomic_DNA"/>
</dbReference>
<proteinExistence type="predicted"/>
<dbReference type="VEuPathDB" id="FungiDB:PC110_g19043"/>
<keyword evidence="2" id="KW-0472">Membrane</keyword>
<dbReference type="Proteomes" id="UP000774804">
    <property type="component" value="Unassembled WGS sequence"/>
</dbReference>
<reference evidence="3" key="1">
    <citation type="submission" date="2018-10" db="EMBL/GenBank/DDBJ databases">
        <title>Effector identification in a new, highly contiguous assembly of the strawberry crown rot pathogen Phytophthora cactorum.</title>
        <authorList>
            <person name="Armitage A.D."/>
            <person name="Nellist C.F."/>
            <person name="Bates H."/>
            <person name="Vickerstaff R.J."/>
            <person name="Harrison R.J."/>
        </authorList>
    </citation>
    <scope>NUCLEOTIDE SEQUENCE</scope>
    <source>
        <strain evidence="3">4032</strain>
    </source>
</reference>
<feature type="transmembrane region" description="Helical" evidence="2">
    <location>
        <begin position="159"/>
        <end position="176"/>
    </location>
</feature>
<feature type="transmembrane region" description="Helical" evidence="2">
    <location>
        <begin position="120"/>
        <end position="139"/>
    </location>
</feature>